<dbReference type="InterPro" id="IPR013512">
    <property type="entry name" value="DXP_reductoisomerase_N"/>
</dbReference>
<feature type="binding site" evidence="9">
    <location>
        <position position="218"/>
    </location>
    <ligand>
        <name>1-deoxy-D-xylulose 5-phosphate</name>
        <dbReference type="ChEBI" id="CHEBI:57792"/>
    </ligand>
</feature>
<feature type="binding site" evidence="9">
    <location>
        <position position="147"/>
    </location>
    <ligand>
        <name>Mn(2+)</name>
        <dbReference type="ChEBI" id="CHEBI:29035"/>
    </ligand>
</feature>
<feature type="binding site" evidence="9">
    <location>
        <position position="123"/>
    </location>
    <ligand>
        <name>NADPH</name>
        <dbReference type="ChEBI" id="CHEBI:57783"/>
    </ligand>
</feature>
<dbReference type="GO" id="GO:0016853">
    <property type="term" value="F:isomerase activity"/>
    <property type="evidence" value="ECO:0007669"/>
    <property type="project" value="UniProtKB-KW"/>
</dbReference>
<feature type="domain" description="1-deoxy-D-xylulose 5-phosphate reductoisomerase N-terminal" evidence="10">
    <location>
        <begin position="4"/>
        <end position="129"/>
    </location>
</feature>
<dbReference type="SUPFAM" id="SSF55347">
    <property type="entry name" value="Glyceraldehyde-3-phosphate dehydrogenase-like, C-terminal domain"/>
    <property type="match status" value="1"/>
</dbReference>
<keyword evidence="5 9" id="KW-0560">Oxidoreductase</keyword>
<dbReference type="RefSeq" id="WP_058264814.1">
    <property type="nucleotide sequence ID" value="NZ_FMYN01000001.1"/>
</dbReference>
<evidence type="ECO:0000256" key="7">
    <source>
        <dbReference type="ARBA" id="ARBA00023229"/>
    </source>
</evidence>
<dbReference type="UniPathway" id="UPA00056">
    <property type="reaction ID" value="UER00092"/>
</dbReference>
<comment type="caution">
    <text evidence="13">The sequence shown here is derived from an EMBL/GenBank/DDBJ whole genome shotgun (WGS) entry which is preliminary data.</text>
</comment>
<comment type="cofactor">
    <cofactor evidence="9">
        <name>Mg(2+)</name>
        <dbReference type="ChEBI" id="CHEBI:18420"/>
    </cofactor>
    <cofactor evidence="9">
        <name>Mn(2+)</name>
        <dbReference type="ChEBI" id="CHEBI:29035"/>
    </cofactor>
</comment>
<feature type="binding site" evidence="9">
    <location>
        <position position="12"/>
    </location>
    <ligand>
        <name>NADPH</name>
        <dbReference type="ChEBI" id="CHEBI:57783"/>
    </ligand>
</feature>
<dbReference type="OrthoDB" id="9806546at2"/>
<feature type="binding site" evidence="9">
    <location>
        <position position="13"/>
    </location>
    <ligand>
        <name>NADPH</name>
        <dbReference type="ChEBI" id="CHEBI:57783"/>
    </ligand>
</feature>
<feature type="binding site" evidence="9">
    <location>
        <position position="37"/>
    </location>
    <ligand>
        <name>NADPH</name>
        <dbReference type="ChEBI" id="CHEBI:57783"/>
    </ligand>
</feature>
<dbReference type="SUPFAM" id="SSF69055">
    <property type="entry name" value="1-deoxy-D-xylulose-5-phosphate reductoisomerase, C-terminal domain"/>
    <property type="match status" value="1"/>
</dbReference>
<evidence type="ECO:0000256" key="1">
    <source>
        <dbReference type="ARBA" id="ARBA00005094"/>
    </source>
</evidence>
<keyword evidence="6 9" id="KW-0464">Manganese</keyword>
<dbReference type="GO" id="GO:0070402">
    <property type="term" value="F:NADPH binding"/>
    <property type="evidence" value="ECO:0007669"/>
    <property type="project" value="InterPro"/>
</dbReference>
<evidence type="ECO:0000259" key="11">
    <source>
        <dbReference type="Pfam" id="PF08436"/>
    </source>
</evidence>
<feature type="binding site" evidence="9">
    <location>
        <position position="214"/>
    </location>
    <ligand>
        <name>1-deoxy-D-xylulose 5-phosphate</name>
        <dbReference type="ChEBI" id="CHEBI:57792"/>
    </ligand>
</feature>
<dbReference type="EC" id="1.1.1.267" evidence="9"/>
<feature type="binding site" evidence="9">
    <location>
        <position position="10"/>
    </location>
    <ligand>
        <name>NADPH</name>
        <dbReference type="ChEBI" id="CHEBI:57783"/>
    </ligand>
</feature>
<dbReference type="Pfam" id="PF08436">
    <property type="entry name" value="DXP_redisom_C"/>
    <property type="match status" value="1"/>
</dbReference>
<accession>A0A0V8GK71</accession>
<dbReference type="AlphaFoldDB" id="A0A0V8GK71"/>
<feature type="binding site" evidence="9">
    <location>
        <position position="121"/>
    </location>
    <ligand>
        <name>NADPH</name>
        <dbReference type="ChEBI" id="CHEBI:57783"/>
    </ligand>
</feature>
<dbReference type="PIRSF" id="PIRSF006205">
    <property type="entry name" value="Dxp_reductismrs"/>
    <property type="match status" value="1"/>
</dbReference>
<protein>
    <recommendedName>
        <fullName evidence="9">1-deoxy-D-xylulose 5-phosphate reductoisomerase</fullName>
        <shortName evidence="9">DXP reductoisomerase</shortName>
        <ecNumber evidence="9">1.1.1.267</ecNumber>
    </recommendedName>
    <alternativeName>
        <fullName evidence="9">1-deoxyxylulose-5-phosphate reductoisomerase</fullName>
    </alternativeName>
    <alternativeName>
        <fullName evidence="9">2-C-methyl-D-erythritol 4-phosphate synthase</fullName>
    </alternativeName>
</protein>
<reference evidence="13 14" key="1">
    <citation type="journal article" date="2015" name="Int. J. Syst. Evol. Microbiol.">
        <title>Exiguobacterium enclense sp. nov., isolated from sediment.</title>
        <authorList>
            <person name="Dastager S.G."/>
            <person name="Mawlankar R."/>
            <person name="Sonalkar V.V."/>
            <person name="Thorat M.N."/>
            <person name="Mual P."/>
            <person name="Verma A."/>
            <person name="Krishnamurthi S."/>
            <person name="Tang S.K."/>
            <person name="Li W.J."/>
        </authorList>
    </citation>
    <scope>NUCLEOTIDE SEQUENCE [LARGE SCALE GENOMIC DNA]</scope>
    <source>
        <strain evidence="13 14">NIO-1109</strain>
    </source>
</reference>
<dbReference type="SUPFAM" id="SSF51735">
    <property type="entry name" value="NAD(P)-binding Rossmann-fold domains"/>
    <property type="match status" value="1"/>
</dbReference>
<evidence type="ECO:0000259" key="12">
    <source>
        <dbReference type="Pfam" id="PF13288"/>
    </source>
</evidence>
<feature type="binding site" evidence="9">
    <location>
        <position position="173"/>
    </location>
    <ligand>
        <name>1-deoxy-D-xylulose 5-phosphate</name>
        <dbReference type="ChEBI" id="CHEBI:57792"/>
    </ligand>
</feature>
<evidence type="ECO:0000313" key="13">
    <source>
        <dbReference type="EMBL" id="KSU50670.1"/>
    </source>
</evidence>
<feature type="binding site" evidence="9">
    <location>
        <position position="196"/>
    </location>
    <ligand>
        <name>1-deoxy-D-xylulose 5-phosphate</name>
        <dbReference type="ChEBI" id="CHEBI:57792"/>
    </ligand>
</feature>
<keyword evidence="13" id="KW-0413">Isomerase</keyword>
<dbReference type="EMBL" id="LNQL01000001">
    <property type="protein sequence ID" value="KSU50670.1"/>
    <property type="molecule type" value="Genomic_DNA"/>
</dbReference>
<dbReference type="HAMAP" id="MF_00183">
    <property type="entry name" value="DXP_reductoisom"/>
    <property type="match status" value="1"/>
</dbReference>
<evidence type="ECO:0000256" key="5">
    <source>
        <dbReference type="ARBA" id="ARBA00023002"/>
    </source>
</evidence>
<dbReference type="InterPro" id="IPR036169">
    <property type="entry name" value="DXPR_C_sf"/>
</dbReference>
<evidence type="ECO:0000256" key="8">
    <source>
        <dbReference type="ARBA" id="ARBA00048543"/>
    </source>
</evidence>
<feature type="binding site" evidence="9">
    <location>
        <position position="202"/>
    </location>
    <ligand>
        <name>NADPH</name>
        <dbReference type="ChEBI" id="CHEBI:57783"/>
    </ligand>
</feature>
<feature type="binding site" evidence="9">
    <location>
        <position position="11"/>
    </location>
    <ligand>
        <name>NADPH</name>
        <dbReference type="ChEBI" id="CHEBI:57783"/>
    </ligand>
</feature>
<feature type="binding site" evidence="9">
    <location>
        <position position="218"/>
    </location>
    <ligand>
        <name>Mn(2+)</name>
        <dbReference type="ChEBI" id="CHEBI:29035"/>
    </ligand>
</feature>
<dbReference type="Gene3D" id="3.40.50.720">
    <property type="entry name" value="NAD(P)-binding Rossmann-like Domain"/>
    <property type="match status" value="1"/>
</dbReference>
<dbReference type="GO" id="GO:0051484">
    <property type="term" value="P:isopentenyl diphosphate biosynthetic process, methylerythritol 4-phosphate pathway involved in terpenoid biosynthetic process"/>
    <property type="evidence" value="ECO:0007669"/>
    <property type="project" value="UniProtKB-ARBA"/>
</dbReference>
<feature type="binding site" evidence="9">
    <location>
        <position position="122"/>
    </location>
    <ligand>
        <name>1-deoxy-D-xylulose 5-phosphate</name>
        <dbReference type="ChEBI" id="CHEBI:57792"/>
    </ligand>
</feature>
<comment type="pathway">
    <text evidence="1 9">Isoprenoid biosynthesis; isopentenyl diphosphate biosynthesis via DXP pathway; isopentenyl diphosphate from 1-deoxy-D-xylulose 5-phosphate: step 1/6.</text>
</comment>
<evidence type="ECO:0000256" key="6">
    <source>
        <dbReference type="ARBA" id="ARBA00023211"/>
    </source>
</evidence>
<evidence type="ECO:0000256" key="4">
    <source>
        <dbReference type="ARBA" id="ARBA00022857"/>
    </source>
</evidence>
<dbReference type="GO" id="GO:0030604">
    <property type="term" value="F:1-deoxy-D-xylulose-5-phosphate reductoisomerase activity"/>
    <property type="evidence" value="ECO:0007669"/>
    <property type="project" value="UniProtKB-UniRule"/>
</dbReference>
<dbReference type="Gene3D" id="1.10.1740.10">
    <property type="match status" value="1"/>
</dbReference>
<comment type="similarity">
    <text evidence="2 9">Belongs to the DXR family.</text>
</comment>
<dbReference type="NCBIfam" id="NF009114">
    <property type="entry name" value="PRK12464.1"/>
    <property type="match status" value="1"/>
</dbReference>
<keyword evidence="7 9" id="KW-0414">Isoprene biosynthesis</keyword>
<evidence type="ECO:0000256" key="3">
    <source>
        <dbReference type="ARBA" id="ARBA00022723"/>
    </source>
</evidence>
<dbReference type="NCBIfam" id="TIGR00243">
    <property type="entry name" value="Dxr"/>
    <property type="match status" value="1"/>
</dbReference>
<comment type="function">
    <text evidence="9">Catalyzes the NADPH-dependent rearrangement and reduction of 1-deoxy-D-xylulose-5-phosphate (DXP) to 2-C-methyl-D-erythritol 4-phosphate (MEP).</text>
</comment>
<gene>
    <name evidence="9" type="primary">dxr</name>
    <name evidence="13" type="ORF">AS033_04615</name>
</gene>
<dbReference type="PANTHER" id="PTHR30525:SF0">
    <property type="entry name" value="1-DEOXY-D-XYLULOSE 5-PHOSPHATE REDUCTOISOMERASE, CHLOROPLASTIC"/>
    <property type="match status" value="1"/>
</dbReference>
<keyword evidence="9" id="KW-0460">Magnesium</keyword>
<feature type="binding site" evidence="9">
    <location>
        <position position="149"/>
    </location>
    <ligand>
        <name>Mn(2+)</name>
        <dbReference type="ChEBI" id="CHEBI:29035"/>
    </ligand>
</feature>
<feature type="binding site" evidence="9">
    <location>
        <position position="209"/>
    </location>
    <ligand>
        <name>1-deoxy-D-xylulose 5-phosphate</name>
        <dbReference type="ChEBI" id="CHEBI:57792"/>
    </ligand>
</feature>
<dbReference type="FunFam" id="3.40.50.720:FF:000045">
    <property type="entry name" value="1-deoxy-D-xylulose 5-phosphate reductoisomerase"/>
    <property type="match status" value="1"/>
</dbReference>
<keyword evidence="3 9" id="KW-0479">Metal-binding</keyword>
<dbReference type="Proteomes" id="UP000053797">
    <property type="component" value="Unassembled WGS sequence"/>
</dbReference>
<dbReference type="InterPro" id="IPR026877">
    <property type="entry name" value="DXPR_C"/>
</dbReference>
<dbReference type="Pfam" id="PF13288">
    <property type="entry name" value="DXPR_C"/>
    <property type="match status" value="1"/>
</dbReference>
<feature type="binding site" evidence="9">
    <location>
        <position position="38"/>
    </location>
    <ligand>
        <name>NADPH</name>
        <dbReference type="ChEBI" id="CHEBI:57783"/>
    </ligand>
</feature>
<dbReference type="PANTHER" id="PTHR30525">
    <property type="entry name" value="1-DEOXY-D-XYLULOSE 5-PHOSPHATE REDUCTOISOMERASE"/>
    <property type="match status" value="1"/>
</dbReference>
<dbReference type="GO" id="GO:0030145">
    <property type="term" value="F:manganese ion binding"/>
    <property type="evidence" value="ECO:0007669"/>
    <property type="project" value="TreeGrafter"/>
</dbReference>
<evidence type="ECO:0000256" key="9">
    <source>
        <dbReference type="HAMAP-Rule" id="MF_00183"/>
    </source>
</evidence>
<dbReference type="Pfam" id="PF02670">
    <property type="entry name" value="DXP_reductoisom"/>
    <property type="match status" value="1"/>
</dbReference>
<evidence type="ECO:0000256" key="2">
    <source>
        <dbReference type="ARBA" id="ARBA00006825"/>
    </source>
</evidence>
<feature type="domain" description="DXP reductoisomerase C-terminal" evidence="12">
    <location>
        <begin position="258"/>
        <end position="375"/>
    </location>
</feature>
<proteinExistence type="inferred from homology"/>
<dbReference type="InterPro" id="IPR003821">
    <property type="entry name" value="DXP_reductoisomerase"/>
</dbReference>
<evidence type="ECO:0000259" key="10">
    <source>
        <dbReference type="Pfam" id="PF02670"/>
    </source>
</evidence>
<name>A0A0V8GK71_9BACL</name>
<feature type="binding site" evidence="9">
    <location>
        <position position="36"/>
    </location>
    <ligand>
        <name>NADPH</name>
        <dbReference type="ChEBI" id="CHEBI:57783"/>
    </ligand>
</feature>
<comment type="catalytic activity">
    <reaction evidence="8">
        <text>2-C-methyl-D-erythritol 4-phosphate + NADP(+) = 1-deoxy-D-xylulose 5-phosphate + NADPH + H(+)</text>
        <dbReference type="Rhea" id="RHEA:13717"/>
        <dbReference type="ChEBI" id="CHEBI:15378"/>
        <dbReference type="ChEBI" id="CHEBI:57783"/>
        <dbReference type="ChEBI" id="CHEBI:57792"/>
        <dbReference type="ChEBI" id="CHEBI:58262"/>
        <dbReference type="ChEBI" id="CHEBI:58349"/>
        <dbReference type="EC" id="1.1.1.267"/>
    </reaction>
    <physiologicalReaction direction="right-to-left" evidence="8">
        <dbReference type="Rhea" id="RHEA:13719"/>
    </physiologicalReaction>
</comment>
<feature type="domain" description="1-deoxy-D-xylulose 5-phosphate reductoisomerase C-terminal" evidence="11">
    <location>
        <begin position="143"/>
        <end position="226"/>
    </location>
</feature>
<evidence type="ECO:0000313" key="14">
    <source>
        <dbReference type="Proteomes" id="UP000053797"/>
    </source>
</evidence>
<organism evidence="13 14">
    <name type="scientific">Exiguobacterium indicum</name>
    <dbReference type="NCBI Taxonomy" id="296995"/>
    <lineage>
        <taxon>Bacteria</taxon>
        <taxon>Bacillati</taxon>
        <taxon>Bacillota</taxon>
        <taxon>Bacilli</taxon>
        <taxon>Bacillales</taxon>
        <taxon>Bacillales Family XII. Incertae Sedis</taxon>
        <taxon>Exiguobacterium</taxon>
    </lineage>
</organism>
<keyword evidence="4 9" id="KW-0521">NADP</keyword>
<dbReference type="InterPro" id="IPR013644">
    <property type="entry name" value="DXP_reductoisomerase_C"/>
</dbReference>
<dbReference type="InterPro" id="IPR036291">
    <property type="entry name" value="NAD(P)-bd_dom_sf"/>
</dbReference>
<sequence length="384" mass="42189">MKKISIIGGTGSIGTQTLDVIAANPELFELTSFAFGRNTTVAVPWLNHLQPMLVGVQDETTRQELEQQLTYQPTIVIGEEGLLDIVTHPEVDTVITAVVGAVGLRPTLAAIEAGKTIGLANKETLVTAGHLVMKLARDKNVTILPVDSEHAAIFQCLNGERREDVRQIILTASGGSFRDQSREDLADVTVEQALAHPNWSMGAKITIDSATMMNKGFEVIEAHWLFDVDYSDIDVVIHRESIIHSMVEFNDGAVMAQLGMPDMREPIQYALTYPSRLEIQGGERLNLKEIGRLHFADASFERYPLLRLAFEAGQAGGSMPSVLNAANEQAVDRFLKGDIRFLEIEASVEAALQAHTLIDEPSLDQILEADRWAREFVSSLTFAN</sequence>
<feature type="binding site" evidence="9">
    <location>
        <position position="148"/>
    </location>
    <ligand>
        <name>1-deoxy-D-xylulose 5-phosphate</name>
        <dbReference type="ChEBI" id="CHEBI:57792"/>
    </ligand>
</feature>
<feature type="binding site" evidence="9">
    <location>
        <position position="215"/>
    </location>
    <ligand>
        <name>1-deoxy-D-xylulose 5-phosphate</name>
        <dbReference type="ChEBI" id="CHEBI:57792"/>
    </ligand>
</feature>
<feature type="binding site" evidence="9">
    <location>
        <position position="149"/>
    </location>
    <ligand>
        <name>1-deoxy-D-xylulose 5-phosphate</name>
        <dbReference type="ChEBI" id="CHEBI:57792"/>
    </ligand>
</feature>